<evidence type="ECO:0000313" key="5">
    <source>
        <dbReference type="Proteomes" id="UP000050794"/>
    </source>
</evidence>
<evidence type="ECO:0000256" key="1">
    <source>
        <dbReference type="ARBA" id="ARBA00034497"/>
    </source>
</evidence>
<dbReference type="AlphaFoldDB" id="A0A183UCK0"/>
<dbReference type="Pfam" id="PF13915">
    <property type="entry name" value="DUF4210"/>
    <property type="match status" value="1"/>
</dbReference>
<accession>A0A183UCK0</accession>
<evidence type="ECO:0000313" key="4">
    <source>
        <dbReference type="EMBL" id="VDM37520.1"/>
    </source>
</evidence>
<protein>
    <submittedName>
        <fullName evidence="6">DUF4210 domain-containing protein</fullName>
    </submittedName>
</protein>
<dbReference type="PANTHER" id="PTHR13199:SF11">
    <property type="entry name" value="PROTEIN ATOSSA"/>
    <property type="match status" value="1"/>
</dbReference>
<dbReference type="WBParaSite" id="TCNE_0000622001-mRNA-1">
    <property type="protein sequence ID" value="TCNE_0000622001-mRNA-1"/>
    <property type="gene ID" value="TCNE_0000622001"/>
</dbReference>
<reference evidence="6" key="1">
    <citation type="submission" date="2016-06" db="UniProtKB">
        <authorList>
            <consortium name="WormBaseParasite"/>
        </authorList>
    </citation>
    <scope>IDENTIFICATION</scope>
</reference>
<evidence type="ECO:0000259" key="3">
    <source>
        <dbReference type="SMART" id="SM01177"/>
    </source>
</evidence>
<proteinExistence type="inferred from homology"/>
<feature type="domain" description="Atos-like conserved" evidence="3">
    <location>
        <begin position="448"/>
        <end position="506"/>
    </location>
</feature>
<dbReference type="Pfam" id="PF13889">
    <property type="entry name" value="Chromosome_seg"/>
    <property type="match status" value="1"/>
</dbReference>
<evidence type="ECO:0000313" key="6">
    <source>
        <dbReference type="WBParaSite" id="TCNE_0000622001-mRNA-1"/>
    </source>
</evidence>
<sequence>MEVGVEVARMVMESRGGAVPPSILKEAEHIISMEVPLSVHTLIAHERCQRAVNAHCANAELVEVWTIMLKRKCPKDEKTLELLFLKNAVRSHLHFSQLNSWITNNGGKLPNGMTCAYRLSLNEMIAFEVDGGELYETHSFPVARCDPNSCLFVKVKWRKRDSPPQLAPCTPFNDFRCESEEWLMPSGSMCSSLSSHSISSPGGSCAETPHFFISPDDERFENEADMEMQMQNAARKLLFSNEEDSGDEAAHHHLTHARSSADGEYSPQSTRRPRADPTASQHHALYFASPTKRYPFERDGILDGLANTTATCKNDDTKILMSDERVLVGQTEVESLADFLASSSSVSPLEVEPCTLGSRRESLQSLPRRSQIAAAFRSMSSAPVAFSKTTGLPLNSSPAPLTRNERSFADKRQHALHSISTSVADDDSGASDNERVCTARSAPTSSGLLCNFEESALNGRLEPLAALDGFRLQIAASGSFCPPHTTLPVTTFFFNLSDDDAPSPYLGHCSLEPLGRKGYHIPKKGTFQATLFNPQGTVVRMFVVRFDVSEMPASSQTFLRQRTFFMPAGCPIERAQRSWLRYLIHLRLATDRRGRLYVHTDIRMLFSQKGDLEALNIELEKESQQQYELLSFTEMPQKPRFSPRK</sequence>
<name>A0A183UCK0_TOXCA</name>
<feature type="region of interest" description="Disordered" evidence="2">
    <location>
        <begin position="243"/>
        <end position="284"/>
    </location>
</feature>
<gene>
    <name evidence="4" type="ORF">TCNE_LOCUS6220</name>
</gene>
<reference evidence="4 5" key="2">
    <citation type="submission" date="2018-11" db="EMBL/GenBank/DDBJ databases">
        <authorList>
            <consortium name="Pathogen Informatics"/>
        </authorList>
    </citation>
    <scope>NUCLEOTIDE SEQUENCE [LARGE SCALE GENOMIC DNA]</scope>
</reference>
<evidence type="ECO:0000256" key="2">
    <source>
        <dbReference type="SAM" id="MobiDB-lite"/>
    </source>
</evidence>
<dbReference type="InterPro" id="IPR033473">
    <property type="entry name" value="Atos-like_C"/>
</dbReference>
<dbReference type="InterPro" id="IPR051506">
    <property type="entry name" value="ATOS_Transcription_Regulators"/>
</dbReference>
<organism evidence="5 6">
    <name type="scientific">Toxocara canis</name>
    <name type="common">Canine roundworm</name>
    <dbReference type="NCBI Taxonomy" id="6265"/>
    <lineage>
        <taxon>Eukaryota</taxon>
        <taxon>Metazoa</taxon>
        <taxon>Ecdysozoa</taxon>
        <taxon>Nematoda</taxon>
        <taxon>Chromadorea</taxon>
        <taxon>Rhabditida</taxon>
        <taxon>Spirurina</taxon>
        <taxon>Ascaridomorpha</taxon>
        <taxon>Ascaridoidea</taxon>
        <taxon>Toxocaridae</taxon>
        <taxon>Toxocara</taxon>
    </lineage>
</organism>
<comment type="similarity">
    <text evidence="1">Belongs to the ATOS family.</text>
</comment>
<dbReference type="InterPro" id="IPR025261">
    <property type="entry name" value="Atos-like_cons_dom"/>
</dbReference>
<dbReference type="SMART" id="SM01177">
    <property type="entry name" value="DUF4210"/>
    <property type="match status" value="1"/>
</dbReference>
<dbReference type="PANTHER" id="PTHR13199">
    <property type="entry name" value="GH03947P"/>
    <property type="match status" value="1"/>
</dbReference>
<keyword evidence="5" id="KW-1185">Reference proteome</keyword>
<dbReference type="EMBL" id="UYWY01019456">
    <property type="protein sequence ID" value="VDM37520.1"/>
    <property type="molecule type" value="Genomic_DNA"/>
</dbReference>
<dbReference type="Proteomes" id="UP000050794">
    <property type="component" value="Unassembled WGS sequence"/>
</dbReference>